<protein>
    <submittedName>
        <fullName evidence="1">PHLP3-like protein</fullName>
    </submittedName>
</protein>
<dbReference type="SUPFAM" id="SSF52833">
    <property type="entry name" value="Thioredoxin-like"/>
    <property type="match status" value="1"/>
</dbReference>
<dbReference type="PANTHER" id="PTHR21148">
    <property type="entry name" value="THIOREDOXIN DOMAIN-CONTAINING PROTEIN 9"/>
    <property type="match status" value="1"/>
</dbReference>
<dbReference type="EMBL" id="CP111015">
    <property type="protein sequence ID" value="WAR03158.1"/>
    <property type="molecule type" value="Genomic_DNA"/>
</dbReference>
<organism evidence="1 2">
    <name type="scientific">Mya arenaria</name>
    <name type="common">Soft-shell clam</name>
    <dbReference type="NCBI Taxonomy" id="6604"/>
    <lineage>
        <taxon>Eukaryota</taxon>
        <taxon>Metazoa</taxon>
        <taxon>Spiralia</taxon>
        <taxon>Lophotrochozoa</taxon>
        <taxon>Mollusca</taxon>
        <taxon>Bivalvia</taxon>
        <taxon>Autobranchia</taxon>
        <taxon>Heteroconchia</taxon>
        <taxon>Euheterodonta</taxon>
        <taxon>Imparidentia</taxon>
        <taxon>Neoheterodontei</taxon>
        <taxon>Myida</taxon>
        <taxon>Myoidea</taxon>
        <taxon>Myidae</taxon>
        <taxon>Mya</taxon>
    </lineage>
</organism>
<name>A0ABY7E2Y8_MYAAR</name>
<evidence type="ECO:0000313" key="2">
    <source>
        <dbReference type="Proteomes" id="UP001164746"/>
    </source>
</evidence>
<reference evidence="1" key="1">
    <citation type="submission" date="2022-11" db="EMBL/GenBank/DDBJ databases">
        <title>Centuries of genome instability and evolution in soft-shell clam transmissible cancer (bioRxiv).</title>
        <authorList>
            <person name="Hart S.F.M."/>
            <person name="Yonemitsu M.A."/>
            <person name="Giersch R.M."/>
            <person name="Beal B.F."/>
            <person name="Arriagada G."/>
            <person name="Davis B.W."/>
            <person name="Ostrander E.A."/>
            <person name="Goff S.P."/>
            <person name="Metzger M.J."/>
        </authorList>
    </citation>
    <scope>NUCLEOTIDE SEQUENCE</scope>
    <source>
        <strain evidence="1">MELC-2E11</strain>
        <tissue evidence="1">Siphon/mantle</tissue>
    </source>
</reference>
<keyword evidence="2" id="KW-1185">Reference proteome</keyword>
<dbReference type="InterPro" id="IPR036249">
    <property type="entry name" value="Thioredoxin-like_sf"/>
</dbReference>
<accession>A0ABY7E2Y8</accession>
<proteinExistence type="predicted"/>
<dbReference type="Proteomes" id="UP001164746">
    <property type="component" value="Chromosome 4"/>
</dbReference>
<evidence type="ECO:0000313" key="1">
    <source>
        <dbReference type="EMBL" id="WAR03158.1"/>
    </source>
</evidence>
<sequence length="102" mass="11651">MAANATTGQARQIIDDESLAEETLTEKYFETRFAKINVDKAKFLVEKLKIRVLPALLCFKKRIVVDRVVGVIEMAEEEAEKKTIFGYSDNRRDDADSSDDDY</sequence>
<gene>
    <name evidence="1" type="ORF">MAR_009716</name>
</gene>
<dbReference type="Gene3D" id="3.40.30.10">
    <property type="entry name" value="Glutaredoxin"/>
    <property type="match status" value="1"/>
</dbReference>